<dbReference type="RefSeq" id="WP_161353219.1">
    <property type="nucleotide sequence ID" value="NZ_JAVRES010000007.1"/>
</dbReference>
<reference evidence="7" key="1">
    <citation type="submission" date="2023-07" db="EMBL/GenBank/DDBJ databases">
        <title>30 novel species of actinomycetes from the DSMZ collection.</title>
        <authorList>
            <person name="Nouioui I."/>
        </authorList>
    </citation>
    <scope>NUCLEOTIDE SEQUENCE [LARGE SCALE GENOMIC DNA]</scope>
    <source>
        <strain evidence="7">DSM 41981</strain>
    </source>
</reference>
<evidence type="ECO:0000313" key="6">
    <source>
        <dbReference type="EMBL" id="MDT0436419.1"/>
    </source>
</evidence>
<evidence type="ECO:0000256" key="4">
    <source>
        <dbReference type="ARBA" id="ARBA00023033"/>
    </source>
</evidence>
<dbReference type="InterPro" id="IPR050172">
    <property type="entry name" value="SsuD_RutA_monooxygenase"/>
</dbReference>
<dbReference type="PANTHER" id="PTHR42847:SF4">
    <property type="entry name" value="ALKANESULFONATE MONOOXYGENASE-RELATED"/>
    <property type="match status" value="1"/>
</dbReference>
<dbReference type="GO" id="GO:0004497">
    <property type="term" value="F:monooxygenase activity"/>
    <property type="evidence" value="ECO:0007669"/>
    <property type="project" value="UniProtKB-KW"/>
</dbReference>
<evidence type="ECO:0000313" key="7">
    <source>
        <dbReference type="Proteomes" id="UP001183535"/>
    </source>
</evidence>
<accession>A0ABD5ERX2</accession>
<dbReference type="Proteomes" id="UP001183535">
    <property type="component" value="Unassembled WGS sequence"/>
</dbReference>
<evidence type="ECO:0000256" key="1">
    <source>
        <dbReference type="ARBA" id="ARBA00022630"/>
    </source>
</evidence>
<evidence type="ECO:0000256" key="2">
    <source>
        <dbReference type="ARBA" id="ARBA00022643"/>
    </source>
</evidence>
<dbReference type="InterPro" id="IPR011251">
    <property type="entry name" value="Luciferase-like_dom"/>
</dbReference>
<organism evidence="6 7">
    <name type="scientific">Streptomyces doudnae</name>
    <dbReference type="NCBI Taxonomy" id="3075536"/>
    <lineage>
        <taxon>Bacteria</taxon>
        <taxon>Bacillati</taxon>
        <taxon>Actinomycetota</taxon>
        <taxon>Actinomycetes</taxon>
        <taxon>Kitasatosporales</taxon>
        <taxon>Streptomycetaceae</taxon>
        <taxon>Streptomyces</taxon>
    </lineage>
</organism>
<dbReference type="Gene3D" id="3.20.20.30">
    <property type="entry name" value="Luciferase-like domain"/>
    <property type="match status" value="1"/>
</dbReference>
<keyword evidence="3" id="KW-0560">Oxidoreductase</keyword>
<proteinExistence type="predicted"/>
<feature type="domain" description="Luciferase-like" evidence="5">
    <location>
        <begin position="21"/>
        <end position="308"/>
    </location>
</feature>
<protein>
    <submittedName>
        <fullName evidence="6">LLM class flavin-dependent oxidoreductase</fullName>
    </submittedName>
</protein>
<dbReference type="SUPFAM" id="SSF51679">
    <property type="entry name" value="Bacterial luciferase-like"/>
    <property type="match status" value="1"/>
</dbReference>
<evidence type="ECO:0000256" key="3">
    <source>
        <dbReference type="ARBA" id="ARBA00023002"/>
    </source>
</evidence>
<keyword evidence="4" id="KW-0503">Monooxygenase</keyword>
<sequence>MGRFDFEVFGTAISPRSDDHDPLKLVTRNADLAEGNGLDGLLIFYNHTTFDPWITAGTILHTSRSLTPIVALQPYATPPFTAAKTIHSLVRLHGRRVDVNLITGAAREELDQVGEPLDHDGRYERAIEYAGILRSLLSADQPLTHEGRYYRYRNLRAHARLAPDLTPRVFVAGSSPSSRRAAAAVGDVAITHPEPVERFSSTFLDGPGPRPGIGIRVGIVARETGDEAWSAARARYPSDRRAELQVAMKRRSESDWSRRLARLAGPDGVHDEVYWTGAYRSGKGSTPLLVGAHREVADYLERYLALGVGTVILGGALDEEELRNISRVMADLRGR</sequence>
<gene>
    <name evidence="6" type="ORF">RM877_17195</name>
</gene>
<evidence type="ECO:0000259" key="5">
    <source>
        <dbReference type="Pfam" id="PF00296"/>
    </source>
</evidence>
<keyword evidence="1" id="KW-0285">Flavoprotein</keyword>
<dbReference type="PANTHER" id="PTHR42847">
    <property type="entry name" value="ALKANESULFONATE MONOOXYGENASE"/>
    <property type="match status" value="1"/>
</dbReference>
<keyword evidence="7" id="KW-1185">Reference proteome</keyword>
<dbReference type="AlphaFoldDB" id="A0ABD5ERX2"/>
<dbReference type="Pfam" id="PF00296">
    <property type="entry name" value="Bac_luciferase"/>
    <property type="match status" value="1"/>
</dbReference>
<keyword evidence="2" id="KW-0288">FMN</keyword>
<dbReference type="EMBL" id="JAVRES010000007">
    <property type="protein sequence ID" value="MDT0436419.1"/>
    <property type="molecule type" value="Genomic_DNA"/>
</dbReference>
<dbReference type="InterPro" id="IPR036661">
    <property type="entry name" value="Luciferase-like_sf"/>
</dbReference>
<name>A0ABD5ERX2_9ACTN</name>
<comment type="caution">
    <text evidence="6">The sequence shown here is derived from an EMBL/GenBank/DDBJ whole genome shotgun (WGS) entry which is preliminary data.</text>
</comment>